<evidence type="ECO:0000313" key="3">
    <source>
        <dbReference type="Proteomes" id="UP000471640"/>
    </source>
</evidence>
<accession>A0A6P1DVK9</accession>
<comment type="caution">
    <text evidence="2">The sequence shown here is derived from an EMBL/GenBank/DDBJ whole genome shotgun (WGS) entry which is preliminary data.</text>
</comment>
<name>A0A6P1DVK9_9GAMM</name>
<feature type="signal peptide" evidence="1">
    <location>
        <begin position="1"/>
        <end position="28"/>
    </location>
</feature>
<evidence type="ECO:0008006" key="4">
    <source>
        <dbReference type="Google" id="ProtNLM"/>
    </source>
</evidence>
<evidence type="ECO:0000256" key="1">
    <source>
        <dbReference type="SAM" id="SignalP"/>
    </source>
</evidence>
<dbReference type="RefSeq" id="WP_164655255.1">
    <property type="nucleotide sequence ID" value="NZ_JAAIJR010000085.1"/>
</dbReference>
<reference evidence="3" key="1">
    <citation type="journal article" date="2020" name="Microbiol. Resour. Announc.">
        <title>Draft Genome Sequences of Thiorhodococcus mannitoliphagus and Thiorhodococcus minor, Purple Sulfur Photosynthetic Bacteria in the Gammaproteobacterial Family Chromatiaceae.</title>
        <authorList>
            <person name="Aviles F.A."/>
            <person name="Meyer T.E."/>
            <person name="Kyndt J.A."/>
        </authorList>
    </citation>
    <scope>NUCLEOTIDE SEQUENCE [LARGE SCALE GENOMIC DNA]</scope>
    <source>
        <strain evidence="3">DSM 18266</strain>
    </source>
</reference>
<dbReference type="Proteomes" id="UP000471640">
    <property type="component" value="Unassembled WGS sequence"/>
</dbReference>
<dbReference type="AlphaFoldDB" id="A0A6P1DVK9"/>
<sequence>MTLKHRLESARRLVLMALCVAVAGSAEALSLTVENGEITGILGLEIQGRGYNITFVDGTLNAVYPPPLNGYAALTEDAAQALLAASDSGALQADPNWRKDLRPRGCSSEASCTILIPDESEGAAPNARTTHARELIFSEGRFRSVTPKLWPFDASTDTKYMPDMLYAIIERAR</sequence>
<organism evidence="2 3">
    <name type="scientific">Thiorhodococcus mannitoliphagus</name>
    <dbReference type="NCBI Taxonomy" id="329406"/>
    <lineage>
        <taxon>Bacteria</taxon>
        <taxon>Pseudomonadati</taxon>
        <taxon>Pseudomonadota</taxon>
        <taxon>Gammaproteobacteria</taxon>
        <taxon>Chromatiales</taxon>
        <taxon>Chromatiaceae</taxon>
        <taxon>Thiorhodococcus</taxon>
    </lineage>
</organism>
<evidence type="ECO:0000313" key="2">
    <source>
        <dbReference type="EMBL" id="NEX22158.1"/>
    </source>
</evidence>
<feature type="chain" id="PRO_5027039100" description="DUF2259 domain-containing protein" evidence="1">
    <location>
        <begin position="29"/>
        <end position="173"/>
    </location>
</feature>
<gene>
    <name evidence="2" type="ORF">G3480_17920</name>
</gene>
<protein>
    <recommendedName>
        <fullName evidence="4">DUF2259 domain-containing protein</fullName>
    </recommendedName>
</protein>
<keyword evidence="3" id="KW-1185">Reference proteome</keyword>
<reference evidence="2 3" key="2">
    <citation type="submission" date="2020-02" db="EMBL/GenBank/DDBJ databases">
        <title>Genome sequences of Thiorhodococcus mannitoliphagus and Thiorhodococcus minor, purple sulfur photosynthetic bacteria in the gammaproteobacterial family, Chromatiaceae.</title>
        <authorList>
            <person name="Aviles F.A."/>
            <person name="Meyer T.E."/>
            <person name="Kyndt J.A."/>
        </authorList>
    </citation>
    <scope>NUCLEOTIDE SEQUENCE [LARGE SCALE GENOMIC DNA]</scope>
    <source>
        <strain evidence="2 3">DSM 18266</strain>
    </source>
</reference>
<keyword evidence="1" id="KW-0732">Signal</keyword>
<proteinExistence type="predicted"/>
<dbReference type="EMBL" id="JAAIJR010000085">
    <property type="protein sequence ID" value="NEX22158.1"/>
    <property type="molecule type" value="Genomic_DNA"/>
</dbReference>